<keyword evidence="1" id="KW-0472">Membrane</keyword>
<evidence type="ECO:0000256" key="1">
    <source>
        <dbReference type="SAM" id="Phobius"/>
    </source>
</evidence>
<accession>A0A803QY49</accession>
<dbReference type="EnsemblPlants" id="novel_model_2796_5bd9a17a.6.5bd9b137">
    <property type="protein sequence ID" value="cds.novel_model_2796_5bd9a17a.6.5bd9b137"/>
    <property type="gene ID" value="novel_gene_1498_5bd9a17a"/>
</dbReference>
<keyword evidence="1" id="KW-1133">Transmembrane helix</keyword>
<keyword evidence="3" id="KW-1185">Reference proteome</keyword>
<evidence type="ECO:0000313" key="2">
    <source>
        <dbReference type="EnsemblPlants" id="cds.novel_model_2790_5bd9a17a"/>
    </source>
</evidence>
<evidence type="ECO:0000313" key="3">
    <source>
        <dbReference type="Proteomes" id="UP000596661"/>
    </source>
</evidence>
<dbReference type="Proteomes" id="UP000596661">
    <property type="component" value="Chromosome 4"/>
</dbReference>
<sequence>MHRGNIVWYANNLKVRLLTTCFSFLIYLFFVYFCIAPEQRKFIIYSNCRLFNINLWREDRFFKDLDLYTGHDSLCIFSLAMTIDYN</sequence>
<reference evidence="2" key="2">
    <citation type="submission" date="2021-03" db="UniProtKB">
        <authorList>
            <consortium name="EnsemblPlants"/>
        </authorList>
    </citation>
    <scope>IDENTIFICATION</scope>
</reference>
<keyword evidence="1" id="KW-0812">Transmembrane</keyword>
<name>A0A803QY43_CANSA</name>
<organism evidence="2 3">
    <name type="scientific">Cannabis sativa</name>
    <name type="common">Hemp</name>
    <name type="synonym">Marijuana</name>
    <dbReference type="NCBI Taxonomy" id="3483"/>
    <lineage>
        <taxon>Eukaryota</taxon>
        <taxon>Viridiplantae</taxon>
        <taxon>Streptophyta</taxon>
        <taxon>Embryophyta</taxon>
        <taxon>Tracheophyta</taxon>
        <taxon>Spermatophyta</taxon>
        <taxon>Magnoliopsida</taxon>
        <taxon>eudicotyledons</taxon>
        <taxon>Gunneridae</taxon>
        <taxon>Pentapetalae</taxon>
        <taxon>rosids</taxon>
        <taxon>fabids</taxon>
        <taxon>Rosales</taxon>
        <taxon>Cannabaceae</taxon>
        <taxon>Cannabis</taxon>
    </lineage>
</organism>
<dbReference type="Gramene" id="novel_model_2790_5bd9a17a">
    <property type="protein sequence ID" value="cds.novel_model_2790_5bd9a17a"/>
    <property type="gene ID" value="novel_gene_1498_5bd9a17a"/>
</dbReference>
<dbReference type="AlphaFoldDB" id="A0A803QY43"/>
<accession>A0A803QY43</accession>
<dbReference type="EnsemblPlants" id="novel_model_2790_5bd9a17a">
    <property type="protein sequence ID" value="cds.novel_model_2790_5bd9a17a"/>
    <property type="gene ID" value="novel_gene_1498_5bd9a17a"/>
</dbReference>
<proteinExistence type="predicted"/>
<dbReference type="Gramene" id="novel_model_2796_5bd9a17a.6.5bd9b137">
    <property type="protein sequence ID" value="cds.novel_model_2796_5bd9a17a.6.5bd9b137"/>
    <property type="gene ID" value="novel_gene_1498_5bd9a17a"/>
</dbReference>
<reference evidence="2 3" key="1">
    <citation type="submission" date="2018-11" db="EMBL/GenBank/DDBJ databases">
        <authorList>
            <person name="Grassa J C."/>
        </authorList>
    </citation>
    <scope>NUCLEOTIDE SEQUENCE [LARGE SCALE GENOMIC DNA]</scope>
</reference>
<protein>
    <submittedName>
        <fullName evidence="2">Uncharacterized protein</fullName>
    </submittedName>
</protein>
<dbReference type="EMBL" id="UZAU01000362">
    <property type="status" value="NOT_ANNOTATED_CDS"/>
    <property type="molecule type" value="Genomic_DNA"/>
</dbReference>
<feature type="transmembrane region" description="Helical" evidence="1">
    <location>
        <begin position="15"/>
        <end position="35"/>
    </location>
</feature>